<keyword evidence="2" id="KW-0732">Signal</keyword>
<proteinExistence type="predicted"/>
<dbReference type="OrthoDB" id="9218380at2759"/>
<reference evidence="3 4" key="1">
    <citation type="journal article" date="2018" name="Proc. R. Soc. B">
        <title>A non-coding region near Follistatin controls head colour polymorphism in the Gouldian finch.</title>
        <authorList>
            <person name="Toomey M.B."/>
            <person name="Marques C.I."/>
            <person name="Andrade P."/>
            <person name="Araujo P.M."/>
            <person name="Sabatino S."/>
            <person name="Gazda M.A."/>
            <person name="Afonso S."/>
            <person name="Lopes R.J."/>
            <person name="Corbo J.C."/>
            <person name="Carneiro M."/>
        </authorList>
    </citation>
    <scope>NUCLEOTIDE SEQUENCE [LARGE SCALE GENOMIC DNA]</scope>
    <source>
        <strain evidence="3">Red01</strain>
        <tissue evidence="3">Muscle</tissue>
    </source>
</reference>
<comment type="caution">
    <text evidence="3">The sequence shown here is derived from an EMBL/GenBank/DDBJ whole genome shotgun (WGS) entry which is preliminary data.</text>
</comment>
<evidence type="ECO:0000256" key="2">
    <source>
        <dbReference type="SAM" id="SignalP"/>
    </source>
</evidence>
<dbReference type="AlphaFoldDB" id="A0A3L8RV96"/>
<dbReference type="EMBL" id="QUSF01000230">
    <property type="protein sequence ID" value="RLV86179.1"/>
    <property type="molecule type" value="Genomic_DNA"/>
</dbReference>
<evidence type="ECO:0000313" key="3">
    <source>
        <dbReference type="EMBL" id="RLV86179.1"/>
    </source>
</evidence>
<gene>
    <name evidence="3" type="ORF">DV515_00015959</name>
</gene>
<name>A0A3L8RV96_CHLGU</name>
<feature type="region of interest" description="Disordered" evidence="1">
    <location>
        <begin position="88"/>
        <end position="109"/>
    </location>
</feature>
<dbReference type="Proteomes" id="UP000276834">
    <property type="component" value="Unassembled WGS sequence"/>
</dbReference>
<accession>A0A3L8RV96</accession>
<organism evidence="3 4">
    <name type="scientific">Chloebia gouldiae</name>
    <name type="common">Gouldian finch</name>
    <name type="synonym">Erythrura gouldiae</name>
    <dbReference type="NCBI Taxonomy" id="44316"/>
    <lineage>
        <taxon>Eukaryota</taxon>
        <taxon>Metazoa</taxon>
        <taxon>Chordata</taxon>
        <taxon>Craniata</taxon>
        <taxon>Vertebrata</taxon>
        <taxon>Euteleostomi</taxon>
        <taxon>Archelosauria</taxon>
        <taxon>Archosauria</taxon>
        <taxon>Dinosauria</taxon>
        <taxon>Saurischia</taxon>
        <taxon>Theropoda</taxon>
        <taxon>Coelurosauria</taxon>
        <taxon>Aves</taxon>
        <taxon>Neognathae</taxon>
        <taxon>Neoaves</taxon>
        <taxon>Telluraves</taxon>
        <taxon>Australaves</taxon>
        <taxon>Passeriformes</taxon>
        <taxon>Passeroidea</taxon>
        <taxon>Passeridae</taxon>
        <taxon>Chloebia</taxon>
    </lineage>
</organism>
<evidence type="ECO:0000313" key="4">
    <source>
        <dbReference type="Proteomes" id="UP000276834"/>
    </source>
</evidence>
<feature type="chain" id="PRO_5018074285" evidence="2">
    <location>
        <begin position="21"/>
        <end position="136"/>
    </location>
</feature>
<sequence>MRFCMALLLLLQSLPGKAELQDDIEEIAQDLYDYMAHLSNYYSSTEDYYYDNITATPATYVYEFDSYEANVTEYVDWEKLFSEEHVTTEVPQVPDTNAPGDSRDAKDSQDFQESLGLSLQGHLTLIILLSFLGLLL</sequence>
<evidence type="ECO:0000256" key="1">
    <source>
        <dbReference type="SAM" id="MobiDB-lite"/>
    </source>
</evidence>
<feature type="signal peptide" evidence="2">
    <location>
        <begin position="1"/>
        <end position="20"/>
    </location>
</feature>
<keyword evidence="4" id="KW-1185">Reference proteome</keyword>
<protein>
    <submittedName>
        <fullName evidence="3">Uncharacterized protein</fullName>
    </submittedName>
</protein>